<dbReference type="PANTHER" id="PTHR43429">
    <property type="entry name" value="PYRIDINE NUCLEOTIDE-DISULFIDE OXIDOREDUCTASE DOMAIN-CONTAINING"/>
    <property type="match status" value="1"/>
</dbReference>
<proteinExistence type="inferred from homology"/>
<dbReference type="SUPFAM" id="SSF52821">
    <property type="entry name" value="Rhodanese/Cell cycle control phosphatase"/>
    <property type="match status" value="1"/>
</dbReference>
<dbReference type="KEGG" id="schv:BRCON_1141"/>
<dbReference type="PROSITE" id="PS51257">
    <property type="entry name" value="PROKAR_LIPOPROTEIN"/>
    <property type="match status" value="1"/>
</dbReference>
<dbReference type="AlphaFoldDB" id="A0A2Z4Y4V8"/>
<dbReference type="Pfam" id="PF02852">
    <property type="entry name" value="Pyr_redox_dim"/>
    <property type="match status" value="1"/>
</dbReference>
<keyword evidence="5" id="KW-0560">Oxidoreductase</keyword>
<evidence type="ECO:0000256" key="4">
    <source>
        <dbReference type="ARBA" id="ARBA00022827"/>
    </source>
</evidence>
<evidence type="ECO:0000256" key="5">
    <source>
        <dbReference type="ARBA" id="ARBA00023002"/>
    </source>
</evidence>
<accession>A0A2Z4Y4V8</accession>
<name>A0A2Z4Y4V8_SUMC1</name>
<dbReference type="InterPro" id="IPR050260">
    <property type="entry name" value="FAD-bd_OxRdtase"/>
</dbReference>
<dbReference type="Gene3D" id="3.50.50.60">
    <property type="entry name" value="FAD/NAD(P)-binding domain"/>
    <property type="match status" value="2"/>
</dbReference>
<dbReference type="SUPFAM" id="SSF51905">
    <property type="entry name" value="FAD/NAD(P)-binding domain"/>
    <property type="match status" value="1"/>
</dbReference>
<dbReference type="PANTHER" id="PTHR43429:SF1">
    <property type="entry name" value="NAD(P)H SULFUR OXIDOREDUCTASE (COA-DEPENDENT)"/>
    <property type="match status" value="1"/>
</dbReference>
<dbReference type="SUPFAM" id="SSF55424">
    <property type="entry name" value="FAD/NAD-linked reductases, dimerisation (C-terminal) domain"/>
    <property type="match status" value="1"/>
</dbReference>
<keyword evidence="6" id="KW-0676">Redox-active center</keyword>
<dbReference type="PRINTS" id="PR00411">
    <property type="entry name" value="PNDRDTASEI"/>
</dbReference>
<keyword evidence="3" id="KW-0285">Flavoprotein</keyword>
<dbReference type="PRINTS" id="PR00368">
    <property type="entry name" value="FADPNR"/>
</dbReference>
<evidence type="ECO:0000256" key="2">
    <source>
        <dbReference type="ARBA" id="ARBA00009130"/>
    </source>
</evidence>
<reference evidence="8 9" key="1">
    <citation type="submission" date="2018-05" db="EMBL/GenBank/DDBJ databases">
        <title>A metagenomic window into the 2 km-deep terrestrial subsurface aquifer revealed taxonomically and functionally diverse microbial community comprising novel uncultured bacterial lineages.</title>
        <authorList>
            <person name="Kadnikov V.V."/>
            <person name="Mardanov A.V."/>
            <person name="Beletsky A.V."/>
            <person name="Banks D."/>
            <person name="Pimenov N.V."/>
            <person name="Frank Y.A."/>
            <person name="Karnachuk O.V."/>
            <person name="Ravin N.V."/>
        </authorList>
    </citation>
    <scope>NUCLEOTIDE SEQUENCE [LARGE SCALE GENOMIC DNA]</scope>
    <source>
        <strain evidence="8">BY</strain>
    </source>
</reference>
<dbReference type="InterPro" id="IPR023753">
    <property type="entry name" value="FAD/NAD-binding_dom"/>
</dbReference>
<dbReference type="GO" id="GO:0016491">
    <property type="term" value="F:oxidoreductase activity"/>
    <property type="evidence" value="ECO:0007669"/>
    <property type="project" value="UniProtKB-KW"/>
</dbReference>
<dbReference type="Pfam" id="PF00581">
    <property type="entry name" value="Rhodanese"/>
    <property type="match status" value="1"/>
</dbReference>
<evidence type="ECO:0000313" key="9">
    <source>
        <dbReference type="Proteomes" id="UP000262583"/>
    </source>
</evidence>
<feature type="domain" description="Rhodanese" evidence="7">
    <location>
        <begin position="469"/>
        <end position="552"/>
    </location>
</feature>
<evidence type="ECO:0000256" key="1">
    <source>
        <dbReference type="ARBA" id="ARBA00001974"/>
    </source>
</evidence>
<evidence type="ECO:0000313" key="8">
    <source>
        <dbReference type="EMBL" id="AXA35918.1"/>
    </source>
</evidence>
<dbReference type="InterPro" id="IPR036188">
    <property type="entry name" value="FAD/NAD-bd_sf"/>
</dbReference>
<dbReference type="Gene3D" id="3.40.250.10">
    <property type="entry name" value="Rhodanese-like domain"/>
    <property type="match status" value="1"/>
</dbReference>
<evidence type="ECO:0000256" key="6">
    <source>
        <dbReference type="ARBA" id="ARBA00023284"/>
    </source>
</evidence>
<protein>
    <submittedName>
        <fullName evidence="8">CoA-disulfide reductase</fullName>
    </submittedName>
</protein>
<evidence type="ECO:0000256" key="3">
    <source>
        <dbReference type="ARBA" id="ARBA00022630"/>
    </source>
</evidence>
<keyword evidence="4" id="KW-0274">FAD</keyword>
<dbReference type="EMBL" id="CP030759">
    <property type="protein sequence ID" value="AXA35918.1"/>
    <property type="molecule type" value="Genomic_DNA"/>
</dbReference>
<dbReference type="Pfam" id="PF07992">
    <property type="entry name" value="Pyr_redox_2"/>
    <property type="match status" value="1"/>
</dbReference>
<evidence type="ECO:0000259" key="7">
    <source>
        <dbReference type="PROSITE" id="PS50206"/>
    </source>
</evidence>
<comment type="cofactor">
    <cofactor evidence="1">
        <name>FAD</name>
        <dbReference type="ChEBI" id="CHEBI:57692"/>
    </cofactor>
</comment>
<dbReference type="Proteomes" id="UP000262583">
    <property type="component" value="Chromosome"/>
</dbReference>
<dbReference type="InterPro" id="IPR016156">
    <property type="entry name" value="FAD/NAD-linked_Rdtase_dimer_sf"/>
</dbReference>
<dbReference type="PROSITE" id="PS50206">
    <property type="entry name" value="RHODANESE_3"/>
    <property type="match status" value="1"/>
</dbReference>
<comment type="similarity">
    <text evidence="2">Belongs to the class-III pyridine nucleotide-disulfide oxidoreductase family.</text>
</comment>
<gene>
    <name evidence="8" type="ORF">BRCON_1141</name>
</gene>
<dbReference type="InterPro" id="IPR004099">
    <property type="entry name" value="Pyr_nucl-diS_OxRdtase_dimer"/>
</dbReference>
<dbReference type="InterPro" id="IPR036873">
    <property type="entry name" value="Rhodanese-like_dom_sf"/>
</dbReference>
<sequence>MRKKILIIGGVAAGMSCAVRARRLSEDAEIIVVERGPYVSFANCGLPYYIGGEITDREKLLVQTPEQLRARFNLDVRVNTEAVRIDPKAKVVELVDRTNEKSYAESYDELVLAVGAVPLKPPIPGIERMGHFVVRNIPDVDAITNWLQAKSVKRAVVVGGGYIGLEVTEQLHRRGIEVAIAEALPQVMAPLDPEMAELLHAELRRHNVDLHLNDGVVAFEEPAPGEDARASTVVLQSGTRLPADIVILGIGVRPDTTLAQTAGVQIGPRKGIVVDEYLRTSVPNIWAAGDAVEVPDFVTGESVVVPLAGPANRQGRMIADNIFGRNVRYRGTLGTAILRVFSLVAACTGANEKTLRRLRRRYEVIHLHPASHASYYPGAKPLSMKVIFDPENGRVLGAQIVGQETVDRRIDVLATAIRAGLTVDDLADLELAYAPPFGSAKDPVNIAGMIGQNVRNGLVSHAQWYELTEDSSAVILDVRTPGERKQGAIPNSIHIPLDELRQRLHELPKDRNVIVYCAAGQRSYYASRLLTQHGFRVRNLTGAFRTWKTATGGAA</sequence>
<dbReference type="SMART" id="SM00450">
    <property type="entry name" value="RHOD"/>
    <property type="match status" value="1"/>
</dbReference>
<organism evidence="8 9">
    <name type="scientific">Sumerlaea chitinivorans</name>
    <dbReference type="NCBI Taxonomy" id="2250252"/>
    <lineage>
        <taxon>Bacteria</taxon>
        <taxon>Candidatus Sumerlaeota</taxon>
        <taxon>Candidatus Sumerlaeia</taxon>
        <taxon>Candidatus Sumerlaeales</taxon>
        <taxon>Candidatus Sumerlaeaceae</taxon>
        <taxon>Candidatus Sumerlaea</taxon>
    </lineage>
</organism>
<dbReference type="InterPro" id="IPR001763">
    <property type="entry name" value="Rhodanese-like_dom"/>
</dbReference>